<dbReference type="PANTHER" id="PTHR12732">
    <property type="entry name" value="UNCHARACTERIZED PROTEASOME COMPONENT REGION PCI-CONTAINING"/>
    <property type="match status" value="1"/>
</dbReference>
<protein>
    <recommendedName>
        <fullName evidence="2">CSN12-like protein</fullName>
    </recommendedName>
</protein>
<comment type="similarity">
    <text evidence="1">Belongs to the CSN12 family.</text>
</comment>
<dbReference type="GO" id="GO:0003723">
    <property type="term" value="F:RNA binding"/>
    <property type="evidence" value="ECO:0007669"/>
    <property type="project" value="InterPro"/>
</dbReference>
<dbReference type="EMBL" id="CAJPEX010005596">
    <property type="protein sequence ID" value="CAG0923690.1"/>
    <property type="molecule type" value="Genomic_DNA"/>
</dbReference>
<organism evidence="4">
    <name type="scientific">Notodromas monacha</name>
    <dbReference type="NCBI Taxonomy" id="399045"/>
    <lineage>
        <taxon>Eukaryota</taxon>
        <taxon>Metazoa</taxon>
        <taxon>Ecdysozoa</taxon>
        <taxon>Arthropoda</taxon>
        <taxon>Crustacea</taxon>
        <taxon>Oligostraca</taxon>
        <taxon>Ostracoda</taxon>
        <taxon>Podocopa</taxon>
        <taxon>Podocopida</taxon>
        <taxon>Cypridocopina</taxon>
        <taxon>Cypridoidea</taxon>
        <taxon>Cyprididae</taxon>
        <taxon>Notodromas</taxon>
    </lineage>
</organism>
<evidence type="ECO:0000259" key="3">
    <source>
        <dbReference type="PROSITE" id="PS50250"/>
    </source>
</evidence>
<dbReference type="PROSITE" id="PS50250">
    <property type="entry name" value="PCI"/>
    <property type="match status" value="1"/>
</dbReference>
<dbReference type="GO" id="GO:0003690">
    <property type="term" value="F:double-stranded DNA binding"/>
    <property type="evidence" value="ECO:0007669"/>
    <property type="project" value="InterPro"/>
</dbReference>
<dbReference type="GO" id="GO:0070390">
    <property type="term" value="C:transcription export complex 2"/>
    <property type="evidence" value="ECO:0007669"/>
    <property type="project" value="TreeGrafter"/>
</dbReference>
<evidence type="ECO:0000313" key="5">
    <source>
        <dbReference type="Proteomes" id="UP000678499"/>
    </source>
</evidence>
<keyword evidence="5" id="KW-1185">Reference proteome</keyword>
<dbReference type="GO" id="GO:0016973">
    <property type="term" value="P:poly(A)+ mRNA export from nucleus"/>
    <property type="evidence" value="ECO:0007669"/>
    <property type="project" value="TreeGrafter"/>
</dbReference>
<gene>
    <name evidence="4" type="ORF">NMOB1V02_LOCUS11153</name>
</gene>
<dbReference type="Proteomes" id="UP000678499">
    <property type="component" value="Unassembled WGS sequence"/>
</dbReference>
<evidence type="ECO:0000256" key="1">
    <source>
        <dbReference type="ARBA" id="ARBA00025771"/>
    </source>
</evidence>
<dbReference type="Gene3D" id="1.10.10.10">
    <property type="entry name" value="Winged helix-like DNA-binding domain superfamily/Winged helix DNA-binding domain"/>
    <property type="match status" value="1"/>
</dbReference>
<dbReference type="PANTHER" id="PTHR12732:SF0">
    <property type="entry name" value="PCI DOMAIN-CONTAINING PROTEIN 2"/>
    <property type="match status" value="1"/>
</dbReference>
<sequence length="420" mass="47924">MALMSSTFAGYHANMERKQYISTLENAYRREQGRSISLLVSLSDSHANVASLLAPDDEKYPLNSNAIPQDLVDLAVAHLRVLHHFRQPGVEHAEQAVNWQVAALKAAASFVQNVKGKNWPVPVLITLAKDLRRLTFMLMKLTDSRGSAVRDEEETSKHNPYSKASDTIMVAFRICAADGRTADNESKRVGMMGLVNQMIRIYSKGELWEMYRPLIRALDPFSTKMTFPVGQMVTYRYFVGQKLVFDGDFRKAAEYLTYAFERCLKTSVANKRKILMYLLPAKMILGQMPKLFILKKYNLEQFEEVVLAVKQGNVRRLKEALETHQDFFVENGIYLILDKLSTLTFRNLFKKISMMFGTHQIDIGLYVRALRYLGMHDMEDAEAQCMIANLIDEGRIKGYLSLVHNKLVVSKTNPFPMKIG</sequence>
<dbReference type="OrthoDB" id="10252687at2759"/>
<dbReference type="InterPro" id="IPR000717">
    <property type="entry name" value="PCI_dom"/>
</dbReference>
<reference evidence="4" key="1">
    <citation type="submission" date="2020-11" db="EMBL/GenBank/DDBJ databases">
        <authorList>
            <person name="Tran Van P."/>
        </authorList>
    </citation>
    <scope>NUCLEOTIDE SEQUENCE</scope>
</reference>
<dbReference type="InterPro" id="IPR036388">
    <property type="entry name" value="WH-like_DNA-bd_sf"/>
</dbReference>
<name>A0A7R9BZS7_9CRUS</name>
<dbReference type="Pfam" id="PF01399">
    <property type="entry name" value="PCI"/>
    <property type="match status" value="1"/>
</dbReference>
<dbReference type="GO" id="GO:0006368">
    <property type="term" value="P:transcription elongation by RNA polymerase II"/>
    <property type="evidence" value="ECO:0007669"/>
    <property type="project" value="TreeGrafter"/>
</dbReference>
<dbReference type="InterPro" id="IPR045114">
    <property type="entry name" value="Csn12-like"/>
</dbReference>
<evidence type="ECO:0000256" key="2">
    <source>
        <dbReference type="ARBA" id="ARBA00033214"/>
    </source>
</evidence>
<dbReference type="GO" id="GO:0000973">
    <property type="term" value="P:post-transcriptional tethering of RNA polymerase II gene DNA at nuclear periphery"/>
    <property type="evidence" value="ECO:0007669"/>
    <property type="project" value="TreeGrafter"/>
</dbReference>
<proteinExistence type="inferred from homology"/>
<evidence type="ECO:0000313" key="4">
    <source>
        <dbReference type="EMBL" id="CAD7283538.1"/>
    </source>
</evidence>
<dbReference type="SMART" id="SM00753">
    <property type="entry name" value="PAM"/>
    <property type="match status" value="1"/>
</dbReference>
<feature type="domain" description="PCI" evidence="3">
    <location>
        <begin position="233"/>
        <end position="414"/>
    </location>
</feature>
<accession>A0A7R9BZS7</accession>
<dbReference type="AlphaFoldDB" id="A0A7R9BZS7"/>
<dbReference type="EMBL" id="OA887633">
    <property type="protein sequence ID" value="CAD7283538.1"/>
    <property type="molecule type" value="Genomic_DNA"/>
</dbReference>